<comment type="caution">
    <text evidence="1">The sequence shown here is derived from an EMBL/GenBank/DDBJ whole genome shotgun (WGS) entry which is preliminary data.</text>
</comment>
<dbReference type="EMBL" id="JACHML010000001">
    <property type="protein sequence ID" value="MBB6392590.1"/>
    <property type="molecule type" value="Genomic_DNA"/>
</dbReference>
<dbReference type="RefSeq" id="WP_184751640.1">
    <property type="nucleotide sequence ID" value="NZ_BAAAJR010000001.1"/>
</dbReference>
<sequence length="173" mass="17832">MRMDLVPAIALAWAPVPPGAPRRDVAWRLLRELAGAHVGIANPCPRCGGPHGPVVLVGDDRRASVSYSGSLAFAAVARPGVAALGLDAEPEERDLAGVDLAGGAPATARDWVRAEAVLKADGRGLSLDPAAVDVRRAPDGRLTARIGPQGSTYLIEDLAGPRGHVVSAAYRDA</sequence>
<dbReference type="Proteomes" id="UP000537775">
    <property type="component" value="Unassembled WGS sequence"/>
</dbReference>
<organism evidence="1 2">
    <name type="scientific">Microbacterium thalassium</name>
    <dbReference type="NCBI Taxonomy" id="362649"/>
    <lineage>
        <taxon>Bacteria</taxon>
        <taxon>Bacillati</taxon>
        <taxon>Actinomycetota</taxon>
        <taxon>Actinomycetes</taxon>
        <taxon>Micrococcales</taxon>
        <taxon>Microbacteriaceae</taxon>
        <taxon>Microbacterium</taxon>
    </lineage>
</organism>
<dbReference type="InterPro" id="IPR037143">
    <property type="entry name" value="4-PPantetheinyl_Trfase_dom_sf"/>
</dbReference>
<dbReference type="GO" id="GO:0000287">
    <property type="term" value="F:magnesium ion binding"/>
    <property type="evidence" value="ECO:0007669"/>
    <property type="project" value="InterPro"/>
</dbReference>
<proteinExistence type="predicted"/>
<dbReference type="EC" id="2.7.8.-" evidence="1"/>
<name>A0A7X0FSX7_9MICO</name>
<keyword evidence="2" id="KW-1185">Reference proteome</keyword>
<keyword evidence="1" id="KW-0808">Transferase</keyword>
<protein>
    <submittedName>
        <fullName evidence="1">4'-phosphopantetheinyl transferase</fullName>
        <ecNumber evidence="1">2.7.8.-</ecNumber>
    </submittedName>
</protein>
<dbReference type="GO" id="GO:0008897">
    <property type="term" value="F:holo-[acyl-carrier-protein] synthase activity"/>
    <property type="evidence" value="ECO:0007669"/>
    <property type="project" value="InterPro"/>
</dbReference>
<evidence type="ECO:0000313" key="1">
    <source>
        <dbReference type="EMBL" id="MBB6392590.1"/>
    </source>
</evidence>
<accession>A0A7X0FSX7</accession>
<reference evidence="1 2" key="1">
    <citation type="submission" date="2020-08" db="EMBL/GenBank/DDBJ databases">
        <title>Sequencing the genomes of 1000 actinobacteria strains.</title>
        <authorList>
            <person name="Klenk H.-P."/>
        </authorList>
    </citation>
    <scope>NUCLEOTIDE SEQUENCE [LARGE SCALE GENOMIC DNA]</scope>
    <source>
        <strain evidence="1 2">DSM 12511</strain>
    </source>
</reference>
<gene>
    <name evidence="1" type="ORF">HD594_002903</name>
</gene>
<dbReference type="SUPFAM" id="SSF56214">
    <property type="entry name" value="4'-phosphopantetheinyl transferase"/>
    <property type="match status" value="1"/>
</dbReference>
<dbReference type="AlphaFoldDB" id="A0A7X0FSX7"/>
<evidence type="ECO:0000313" key="2">
    <source>
        <dbReference type="Proteomes" id="UP000537775"/>
    </source>
</evidence>